<dbReference type="InterPro" id="IPR011045">
    <property type="entry name" value="N2O_reductase_N"/>
</dbReference>
<dbReference type="NCBIfam" id="TIGR02276">
    <property type="entry name" value="beta_rpt_yvtn"/>
    <property type="match status" value="1"/>
</dbReference>
<dbReference type="SUPFAM" id="SSF50974">
    <property type="entry name" value="Nitrous oxide reductase, N-terminal domain"/>
    <property type="match status" value="1"/>
</dbReference>
<accession>A0ABN3FQD6</accession>
<dbReference type="Gene3D" id="2.130.10.10">
    <property type="entry name" value="YVTN repeat-like/Quinoprotein amine dehydrogenase"/>
    <property type="match status" value="1"/>
</dbReference>
<name>A0ABN3FQD6_9ACTN</name>
<organism evidence="1 2">
    <name type="scientific">Streptomyces cuspidosporus</name>
    <dbReference type="NCBI Taxonomy" id="66882"/>
    <lineage>
        <taxon>Bacteria</taxon>
        <taxon>Bacillati</taxon>
        <taxon>Actinomycetota</taxon>
        <taxon>Actinomycetes</taxon>
        <taxon>Kitasatosporales</taxon>
        <taxon>Streptomycetaceae</taxon>
        <taxon>Streptomyces</taxon>
    </lineage>
</organism>
<keyword evidence="2" id="KW-1185">Reference proteome</keyword>
<evidence type="ECO:0000313" key="1">
    <source>
        <dbReference type="EMBL" id="GAA2334935.1"/>
    </source>
</evidence>
<dbReference type="RefSeq" id="WP_346173973.1">
    <property type="nucleotide sequence ID" value="NZ_BAAASD010000005.1"/>
</dbReference>
<dbReference type="EMBL" id="BAAASD010000005">
    <property type="protein sequence ID" value="GAA2334935.1"/>
    <property type="molecule type" value="Genomic_DNA"/>
</dbReference>
<comment type="caution">
    <text evidence="1">The sequence shown here is derived from an EMBL/GenBank/DDBJ whole genome shotgun (WGS) entry which is preliminary data.</text>
</comment>
<proteinExistence type="predicted"/>
<dbReference type="InterPro" id="IPR011964">
    <property type="entry name" value="YVTN_b-propeller_repeat"/>
</dbReference>
<protein>
    <recommendedName>
        <fullName evidence="3">YncE family protein</fullName>
    </recommendedName>
</protein>
<dbReference type="InterPro" id="IPR015943">
    <property type="entry name" value="WD40/YVTN_repeat-like_dom_sf"/>
</dbReference>
<sequence>MSLPATAPQAPAPSADPLTRIPVGLGPIGIAMAPDGAHAYVTNFGSGTVSVIDTAGP</sequence>
<gene>
    <name evidence="1" type="ORF">GCM10010246_18630</name>
</gene>
<dbReference type="Proteomes" id="UP001500253">
    <property type="component" value="Unassembled WGS sequence"/>
</dbReference>
<evidence type="ECO:0008006" key="3">
    <source>
        <dbReference type="Google" id="ProtNLM"/>
    </source>
</evidence>
<reference evidence="1 2" key="1">
    <citation type="journal article" date="2019" name="Int. J. Syst. Evol. Microbiol.">
        <title>The Global Catalogue of Microorganisms (GCM) 10K type strain sequencing project: providing services to taxonomists for standard genome sequencing and annotation.</title>
        <authorList>
            <consortium name="The Broad Institute Genomics Platform"/>
            <consortium name="The Broad Institute Genome Sequencing Center for Infectious Disease"/>
            <person name="Wu L."/>
            <person name="Ma J."/>
        </authorList>
    </citation>
    <scope>NUCLEOTIDE SEQUENCE [LARGE SCALE GENOMIC DNA]</scope>
    <source>
        <strain evidence="1 2">JCM 4316</strain>
    </source>
</reference>
<evidence type="ECO:0000313" key="2">
    <source>
        <dbReference type="Proteomes" id="UP001500253"/>
    </source>
</evidence>